<organism evidence="3 4">
    <name type="scientific">Thalassolituus maritimus</name>
    <dbReference type="NCBI Taxonomy" id="484498"/>
    <lineage>
        <taxon>Bacteria</taxon>
        <taxon>Pseudomonadati</taxon>
        <taxon>Pseudomonadota</taxon>
        <taxon>Gammaproteobacteria</taxon>
        <taxon>Oceanospirillales</taxon>
        <taxon>Oceanospirillaceae</taxon>
        <taxon>Thalassolituus</taxon>
    </lineage>
</organism>
<feature type="transmembrane region" description="Helical" evidence="1">
    <location>
        <begin position="26"/>
        <end position="48"/>
    </location>
</feature>
<dbReference type="InterPro" id="IPR019935">
    <property type="entry name" value="CHP03546"/>
</dbReference>
<feature type="transmembrane region" description="Helical" evidence="1">
    <location>
        <begin position="55"/>
        <end position="72"/>
    </location>
</feature>
<protein>
    <submittedName>
        <fullName evidence="3">TIGR03546 family protein</fullName>
    </submittedName>
</protein>
<sequence length="170" mass="19027">MLSLLARLLKALNSEAAPGQVAFGFALAMIPGFTPLFSLINLVVLLIACILRINFSAFLLGIVVFSAIGYFLDPLSADVGEYLLTLPSLTDTWTQFYQNDWMRISSFNNTVAMGGLVISVLLLVPVTLISRILILQYRKRVLNWVNRLKIVQALKATKFWSIYTKFAEYS</sequence>
<evidence type="ECO:0000259" key="2">
    <source>
        <dbReference type="Pfam" id="PF09835"/>
    </source>
</evidence>
<evidence type="ECO:0000313" key="3">
    <source>
        <dbReference type="EMBL" id="SIS45060.1"/>
    </source>
</evidence>
<reference evidence="4" key="1">
    <citation type="submission" date="2017-01" db="EMBL/GenBank/DDBJ databases">
        <authorList>
            <person name="Varghese N."/>
            <person name="Submissions S."/>
        </authorList>
    </citation>
    <scope>NUCLEOTIDE SEQUENCE [LARGE SCALE GENOMIC DNA]</scope>
    <source>
        <strain evidence="4">DSM 24913</strain>
    </source>
</reference>
<keyword evidence="1" id="KW-1133">Transmembrane helix</keyword>
<evidence type="ECO:0000313" key="4">
    <source>
        <dbReference type="Proteomes" id="UP000185639"/>
    </source>
</evidence>
<keyword evidence="4" id="KW-1185">Reference proteome</keyword>
<dbReference type="NCBIfam" id="TIGR03546">
    <property type="entry name" value="TIGR03546 family protein"/>
    <property type="match status" value="1"/>
</dbReference>
<dbReference type="AlphaFoldDB" id="A0A1N7J6V7"/>
<dbReference type="STRING" id="484498.SAMN05421686_101423"/>
<keyword evidence="1" id="KW-0472">Membrane</keyword>
<dbReference type="Proteomes" id="UP000185639">
    <property type="component" value="Unassembled WGS sequence"/>
</dbReference>
<dbReference type="RefSeq" id="WP_084188509.1">
    <property type="nucleotide sequence ID" value="NZ_FTOH01000001.1"/>
</dbReference>
<evidence type="ECO:0000256" key="1">
    <source>
        <dbReference type="SAM" id="Phobius"/>
    </source>
</evidence>
<feature type="transmembrane region" description="Helical" evidence="1">
    <location>
        <begin position="111"/>
        <end position="134"/>
    </location>
</feature>
<feature type="domain" description="DUF2062" evidence="2">
    <location>
        <begin position="7"/>
        <end position="140"/>
    </location>
</feature>
<dbReference type="Pfam" id="PF09835">
    <property type="entry name" value="DUF2062"/>
    <property type="match status" value="1"/>
</dbReference>
<accession>A0A1N7J6V7</accession>
<keyword evidence="1" id="KW-0812">Transmembrane</keyword>
<dbReference type="InterPro" id="IPR018639">
    <property type="entry name" value="DUF2062"/>
</dbReference>
<name>A0A1N7J6V7_9GAMM</name>
<gene>
    <name evidence="3" type="ORF">SAMN05421686_101423</name>
</gene>
<dbReference type="OrthoDB" id="370141at2"/>
<proteinExistence type="predicted"/>
<dbReference type="EMBL" id="FTOH01000001">
    <property type="protein sequence ID" value="SIS45060.1"/>
    <property type="molecule type" value="Genomic_DNA"/>
</dbReference>